<evidence type="ECO:0000313" key="6">
    <source>
        <dbReference type="EMBL" id="KAE8255943.1"/>
    </source>
</evidence>
<dbReference type="AlphaFoldDB" id="A0A177UTS0"/>
<dbReference type="Proteomes" id="UP000836402">
    <property type="component" value="Unassembled WGS sequence"/>
</dbReference>
<dbReference type="EMBL" id="CAJHJG010001513">
    <property type="protein sequence ID" value="CAD6913044.1"/>
    <property type="molecule type" value="Genomic_DNA"/>
</dbReference>
<feature type="region of interest" description="Disordered" evidence="3">
    <location>
        <begin position="548"/>
        <end position="591"/>
    </location>
</feature>
<dbReference type="SUPFAM" id="SSF50630">
    <property type="entry name" value="Acid proteases"/>
    <property type="match status" value="1"/>
</dbReference>
<feature type="region of interest" description="Disordered" evidence="3">
    <location>
        <begin position="469"/>
        <end position="498"/>
    </location>
</feature>
<feature type="compositionally biased region" description="Polar residues" evidence="3">
    <location>
        <begin position="441"/>
        <end position="457"/>
    </location>
</feature>
<evidence type="ECO:0000259" key="4">
    <source>
        <dbReference type="PROSITE" id="PS50158"/>
    </source>
</evidence>
<evidence type="ECO:0000313" key="8">
    <source>
        <dbReference type="Proteomes" id="UP000836402"/>
    </source>
</evidence>
<protein>
    <recommendedName>
        <fullName evidence="4">CCHC-type domain-containing protein</fullName>
    </recommendedName>
</protein>
<evidence type="ECO:0000256" key="3">
    <source>
        <dbReference type="SAM" id="MobiDB-lite"/>
    </source>
</evidence>
<feature type="compositionally biased region" description="Acidic residues" evidence="3">
    <location>
        <begin position="559"/>
        <end position="571"/>
    </location>
</feature>
<dbReference type="Gene3D" id="2.40.70.10">
    <property type="entry name" value="Acid Proteases"/>
    <property type="match status" value="1"/>
</dbReference>
<dbReference type="EMBL" id="LWDD02000882">
    <property type="protein sequence ID" value="KAE8255943.1"/>
    <property type="molecule type" value="Genomic_DNA"/>
</dbReference>
<dbReference type="SUPFAM" id="SSF57756">
    <property type="entry name" value="Retrovirus zinc finger-like domains"/>
    <property type="match status" value="1"/>
</dbReference>
<dbReference type="Pfam" id="PF00098">
    <property type="entry name" value="zf-CCHC"/>
    <property type="match status" value="1"/>
</dbReference>
<accession>A0A177UTS0</accession>
<reference evidence="6" key="1">
    <citation type="submission" date="2016-04" db="EMBL/GenBank/DDBJ databases">
        <authorList>
            <person name="Nguyen H.D."/>
            <person name="Kesanakurti P."/>
            <person name="Cullis J."/>
            <person name="Levesque C.A."/>
            <person name="Hambleton S."/>
        </authorList>
    </citation>
    <scope>NUCLEOTIDE SEQUENCE</scope>
    <source>
        <strain evidence="6">DAOMC 238032</strain>
    </source>
</reference>
<dbReference type="CDD" id="cd00303">
    <property type="entry name" value="retropepsin_like"/>
    <property type="match status" value="1"/>
</dbReference>
<dbReference type="InterPro" id="IPR021109">
    <property type="entry name" value="Peptidase_aspartic_dom_sf"/>
</dbReference>
<dbReference type="GO" id="GO:0003676">
    <property type="term" value="F:nucleic acid binding"/>
    <property type="evidence" value="ECO:0007669"/>
    <property type="project" value="InterPro"/>
</dbReference>
<dbReference type="GO" id="GO:0008270">
    <property type="term" value="F:zinc ion binding"/>
    <property type="evidence" value="ECO:0007669"/>
    <property type="project" value="UniProtKB-KW"/>
</dbReference>
<feature type="region of interest" description="Disordered" evidence="3">
    <location>
        <begin position="425"/>
        <end position="457"/>
    </location>
</feature>
<keyword evidence="2" id="KW-0862">Zinc</keyword>
<dbReference type="SMART" id="SM00343">
    <property type="entry name" value="ZnF_C2HC"/>
    <property type="match status" value="1"/>
</dbReference>
<evidence type="ECO:0000256" key="1">
    <source>
        <dbReference type="ARBA" id="ARBA00022664"/>
    </source>
</evidence>
<feature type="compositionally biased region" description="Basic and acidic residues" evidence="3">
    <location>
        <begin position="168"/>
        <end position="182"/>
    </location>
</feature>
<dbReference type="PROSITE" id="PS50158">
    <property type="entry name" value="ZF_CCHC"/>
    <property type="match status" value="1"/>
</dbReference>
<dbReference type="GO" id="GO:0006397">
    <property type="term" value="P:mRNA processing"/>
    <property type="evidence" value="ECO:0007669"/>
    <property type="project" value="UniProtKB-KW"/>
</dbReference>
<keyword evidence="8" id="KW-1185">Reference proteome</keyword>
<keyword evidence="2" id="KW-0863">Zinc-finger</keyword>
<evidence type="ECO:0000313" key="5">
    <source>
        <dbReference type="EMBL" id="CAD6913044.1"/>
    </source>
</evidence>
<reference evidence="6" key="2">
    <citation type="journal article" date="2019" name="IMA Fungus">
        <title>Genome sequencing and comparison of five Tilletia species to identify candidate genes for the detection of regulated species infecting wheat.</title>
        <authorList>
            <person name="Nguyen H.D.T."/>
            <person name="Sultana T."/>
            <person name="Kesanakurti P."/>
            <person name="Hambleton S."/>
        </authorList>
    </citation>
    <scope>NUCLEOTIDE SEQUENCE</scope>
    <source>
        <strain evidence="6">DAOMC 238032</strain>
    </source>
</reference>
<keyword evidence="2" id="KW-0479">Metal-binding</keyword>
<proteinExistence type="predicted"/>
<dbReference type="InterPro" id="IPR036875">
    <property type="entry name" value="Znf_CCHC_sf"/>
</dbReference>
<name>A0A177UTS0_9BASI</name>
<feature type="domain" description="CCHC-type" evidence="4">
    <location>
        <begin position="499"/>
        <end position="514"/>
    </location>
</feature>
<keyword evidence="1" id="KW-0507">mRNA processing</keyword>
<comment type="caution">
    <text evidence="6">The sequence shown here is derived from an EMBL/GenBank/DDBJ whole genome shotgun (WGS) entry which is preliminary data.</text>
</comment>
<dbReference type="Gene3D" id="4.10.60.10">
    <property type="entry name" value="Zinc finger, CCHC-type"/>
    <property type="match status" value="1"/>
</dbReference>
<feature type="compositionally biased region" description="Basic and acidic residues" evidence="3">
    <location>
        <begin position="431"/>
        <end position="440"/>
    </location>
</feature>
<evidence type="ECO:0000256" key="2">
    <source>
        <dbReference type="PROSITE-ProRule" id="PRU00047"/>
    </source>
</evidence>
<dbReference type="InterPro" id="IPR001878">
    <property type="entry name" value="Znf_CCHC"/>
</dbReference>
<reference evidence="5" key="3">
    <citation type="submission" date="2020-10" db="EMBL/GenBank/DDBJ databases">
        <authorList>
            <person name="Sedaghatjoo S."/>
        </authorList>
    </citation>
    <scope>NUCLEOTIDE SEQUENCE</scope>
    <source>
        <strain evidence="5">AZH3</strain>
    </source>
</reference>
<feature type="compositionally biased region" description="Acidic residues" evidence="3">
    <location>
        <begin position="94"/>
        <end position="103"/>
    </location>
</feature>
<gene>
    <name evidence="6" type="ORF">A4X03_0g5488</name>
    <name evidence="5" type="ORF">JKIAZH3_G7073</name>
</gene>
<feature type="region of interest" description="Disordered" evidence="3">
    <location>
        <begin position="126"/>
        <end position="208"/>
    </location>
</feature>
<dbReference type="Pfam" id="PF08284">
    <property type="entry name" value="RVP_2"/>
    <property type="match status" value="1"/>
</dbReference>
<evidence type="ECO:0000313" key="7">
    <source>
        <dbReference type="Proteomes" id="UP000077671"/>
    </source>
</evidence>
<sequence length="789" mass="87675">MGPKKRKDPLAGDEDAAVGSNPDVVATAAGEGQAQPAASPAHRSSDSEADQQQSPRDNDRQNDDSFGGTPGAEDQSAQGEVPPVKRTQNKQVDDDHDDLSVEELELEVQMLTRQNQIDSLRKTILKKKRQGHEATPQPSTAHFRPAHGHEDRTPTPAAPTFRESALPESEHVLRERQNERLRRAGLLPPRASEAHQPRNTTPLQPMRAQSVPHTKILSGIDRKIFEIMNATDSPDSAVIGDKSELAKLGIKVSSPEKWKGERSLQALTDWVQSVAHYFSLYTPMTERLKIQLIGGYLVGDPLDWYWRHVAPISQQWTAADVIVALRRQFLVDELSRQAADKFENADQGAKDVHAFQAYLLKLADQMAEYPSPVALNRRLLKGMKGSISAAIVANRGIDAELSGWDDIVQAAMDQERAHRYSGSLNKTVAPRTEERKDHRPNQSAQPIRPNMGSNFNRFQKPMTMARPVAPTTRPAMPNPMRNTAPPATRPTGPKPTDQCRSCGAFGHWSNDCPKRLRTNMLNHEDGDEVPEEFVEDYDQEPNVYIYEEDESPSDHSPQQEDEWHDADDEVENNNSSDHSKEDTNDDETPLMCNSASYKADIIRESNVSAAKTPSGDNSKVSQHRPPLVDPIVAKIKINGHDAKALFDSGSTADLISASFVDAHRLQSFKLEHPSPLQLAITGSRGKINRACFAKVTHGSCNDKMRYFDILNIDRYDVILGTSYQKDFGVLLDVSANDVVYKSSPSQLIFAPKNDKNSTMNPKENLKKPLKTQLSALGVSHSKFENINKK</sequence>
<organism evidence="6 7">
    <name type="scientific">Tilletia caries</name>
    <name type="common">wheat bunt fungus</name>
    <dbReference type="NCBI Taxonomy" id="13290"/>
    <lineage>
        <taxon>Eukaryota</taxon>
        <taxon>Fungi</taxon>
        <taxon>Dikarya</taxon>
        <taxon>Basidiomycota</taxon>
        <taxon>Ustilaginomycotina</taxon>
        <taxon>Exobasidiomycetes</taxon>
        <taxon>Tilletiales</taxon>
        <taxon>Tilletiaceae</taxon>
        <taxon>Tilletia</taxon>
    </lineage>
</organism>
<feature type="region of interest" description="Disordered" evidence="3">
    <location>
        <begin position="1"/>
        <end position="103"/>
    </location>
</feature>
<dbReference type="Proteomes" id="UP000077671">
    <property type="component" value="Unassembled WGS sequence"/>
</dbReference>